<name>A0A194XFF7_MOLSC</name>
<dbReference type="InParanoid" id="A0A194XFF7"/>
<reference evidence="1 2" key="1">
    <citation type="submission" date="2015-10" db="EMBL/GenBank/DDBJ databases">
        <title>Full genome of DAOMC 229536 Phialocephala scopiformis, a fungal endophyte of spruce producing the potent anti-insectan compound rugulosin.</title>
        <authorList>
            <consortium name="DOE Joint Genome Institute"/>
            <person name="Walker A.K."/>
            <person name="Frasz S.L."/>
            <person name="Seifert K.A."/>
            <person name="Miller J.D."/>
            <person name="Mondo S.J."/>
            <person name="Labutti K."/>
            <person name="Lipzen A."/>
            <person name="Dockter R."/>
            <person name="Kennedy M."/>
            <person name="Grigoriev I.V."/>
            <person name="Spatafora J.W."/>
        </authorList>
    </citation>
    <scope>NUCLEOTIDE SEQUENCE [LARGE SCALE GENOMIC DNA]</scope>
    <source>
        <strain evidence="1 2">CBS 120377</strain>
    </source>
</reference>
<dbReference type="RefSeq" id="XP_018073280.1">
    <property type="nucleotide sequence ID" value="XM_018208048.1"/>
</dbReference>
<keyword evidence="2" id="KW-1185">Reference proteome</keyword>
<evidence type="ECO:0000313" key="2">
    <source>
        <dbReference type="Proteomes" id="UP000070700"/>
    </source>
</evidence>
<evidence type="ECO:0000313" key="1">
    <source>
        <dbReference type="EMBL" id="KUJ18925.1"/>
    </source>
</evidence>
<dbReference type="EMBL" id="KQ947412">
    <property type="protein sequence ID" value="KUJ18925.1"/>
    <property type="molecule type" value="Genomic_DNA"/>
</dbReference>
<accession>A0A194XFF7</accession>
<dbReference type="AlphaFoldDB" id="A0A194XFF7"/>
<dbReference type="KEGG" id="psco:LY89DRAFT_507884"/>
<sequence>MHGRGGMKEKIYHIVHLRLGTRSASATIEARKRNQSSIFAAPKVLLKCFLLLLRTQSLRSAMGRPEDYVQDGYFLSLSYKRPNRHAARAVLNKLVASDCDIQQKSPLFRLRPSEVRGVIFSLVFQPTVHQATAEATKASLEGVFKRELQGNRVERTHATVDTALFSRVD</sequence>
<dbReference type="Proteomes" id="UP000070700">
    <property type="component" value="Unassembled WGS sequence"/>
</dbReference>
<protein>
    <submittedName>
        <fullName evidence="1">Uncharacterized protein</fullName>
    </submittedName>
</protein>
<proteinExistence type="predicted"/>
<gene>
    <name evidence="1" type="ORF">LY89DRAFT_507884</name>
</gene>
<organism evidence="1 2">
    <name type="scientific">Mollisia scopiformis</name>
    <name type="common">Conifer needle endophyte fungus</name>
    <name type="synonym">Phialocephala scopiformis</name>
    <dbReference type="NCBI Taxonomy" id="149040"/>
    <lineage>
        <taxon>Eukaryota</taxon>
        <taxon>Fungi</taxon>
        <taxon>Dikarya</taxon>
        <taxon>Ascomycota</taxon>
        <taxon>Pezizomycotina</taxon>
        <taxon>Leotiomycetes</taxon>
        <taxon>Helotiales</taxon>
        <taxon>Mollisiaceae</taxon>
        <taxon>Mollisia</taxon>
    </lineage>
</organism>
<dbReference type="GeneID" id="28817774"/>